<dbReference type="GO" id="GO:0016020">
    <property type="term" value="C:membrane"/>
    <property type="evidence" value="ECO:0007669"/>
    <property type="project" value="GOC"/>
</dbReference>
<dbReference type="GO" id="GO:0071555">
    <property type="term" value="P:cell wall organization"/>
    <property type="evidence" value="ECO:0007669"/>
    <property type="project" value="UniProtKB-KW"/>
</dbReference>
<dbReference type="EC" id="2.7.7.23" evidence="20"/>
<comment type="subunit">
    <text evidence="20">Homotrimer.</text>
</comment>
<dbReference type="GO" id="GO:0000902">
    <property type="term" value="P:cell morphogenesis"/>
    <property type="evidence" value="ECO:0007669"/>
    <property type="project" value="UniProtKB-UniRule"/>
</dbReference>
<keyword evidence="14 20" id="KW-0511">Multifunctional enzyme</keyword>
<evidence type="ECO:0000256" key="6">
    <source>
        <dbReference type="ARBA" id="ARBA00022490"/>
    </source>
</evidence>
<dbReference type="InterPro" id="IPR029044">
    <property type="entry name" value="Nucleotide-diphossugar_trans"/>
</dbReference>
<accession>A0A3A1YCG7</accession>
<dbReference type="HAMAP" id="MF_01631">
    <property type="entry name" value="GlmU"/>
    <property type="match status" value="1"/>
</dbReference>
<keyword evidence="13 20" id="KW-0573">Peptidoglycan synthesis</keyword>
<keyword evidence="7 20" id="KW-0808">Transferase</keyword>
<evidence type="ECO:0000256" key="17">
    <source>
        <dbReference type="ARBA" id="ARBA00048247"/>
    </source>
</evidence>
<comment type="pathway">
    <text evidence="20">Bacterial outer membrane biogenesis; LPS lipid A biosynthesis.</text>
</comment>
<keyword evidence="12 20" id="KW-0133">Cell shape</keyword>
<evidence type="ECO:0000256" key="10">
    <source>
        <dbReference type="ARBA" id="ARBA00022737"/>
    </source>
</evidence>
<dbReference type="InterPro" id="IPR005835">
    <property type="entry name" value="NTP_transferase_dom"/>
</dbReference>
<feature type="domain" description="Mannose-1-phosphate guanyltransferase C-terminal" evidence="22">
    <location>
        <begin position="275"/>
        <end position="357"/>
    </location>
</feature>
<dbReference type="GO" id="GO:0019134">
    <property type="term" value="F:glucosamine-1-phosphate N-acetyltransferase activity"/>
    <property type="evidence" value="ECO:0007669"/>
    <property type="project" value="UniProtKB-UniRule"/>
</dbReference>
<dbReference type="Pfam" id="PF00132">
    <property type="entry name" value="Hexapep"/>
    <property type="match status" value="1"/>
</dbReference>
<keyword evidence="11 20" id="KW-0460">Magnesium</keyword>
<evidence type="ECO:0000256" key="1">
    <source>
        <dbReference type="ARBA" id="ARBA00004496"/>
    </source>
</evidence>
<protein>
    <recommendedName>
        <fullName evidence="20">Bifunctional protein GlmU</fullName>
    </recommendedName>
    <domain>
        <recommendedName>
            <fullName evidence="20">UDP-N-acetylglucosamine pyrophosphorylase</fullName>
            <ecNumber evidence="20">2.7.7.23</ecNumber>
        </recommendedName>
        <alternativeName>
            <fullName evidence="20">N-acetylglucosamine-1-phosphate uridyltransferase</fullName>
        </alternativeName>
    </domain>
    <domain>
        <recommendedName>
            <fullName evidence="20">Glucosamine-1-phosphate N-acetyltransferase</fullName>
            <ecNumber evidence="20">2.3.1.157</ecNumber>
        </recommendedName>
    </domain>
</protein>
<dbReference type="Pfam" id="PF00483">
    <property type="entry name" value="NTP_transferase"/>
    <property type="match status" value="1"/>
</dbReference>
<evidence type="ECO:0000256" key="2">
    <source>
        <dbReference type="ARBA" id="ARBA00005166"/>
    </source>
</evidence>
<feature type="domain" description="Nucleotidyl transferase" evidence="21">
    <location>
        <begin position="9"/>
        <end position="219"/>
    </location>
</feature>
<feature type="binding site" evidence="20">
    <location>
        <position position="385"/>
    </location>
    <ligand>
        <name>acetyl-CoA</name>
        <dbReference type="ChEBI" id="CHEBI:57288"/>
    </ligand>
</feature>
<keyword evidence="15 20" id="KW-0012">Acyltransferase</keyword>
<evidence type="ECO:0000256" key="12">
    <source>
        <dbReference type="ARBA" id="ARBA00022960"/>
    </source>
</evidence>
<feature type="binding site" evidence="20">
    <location>
        <position position="230"/>
    </location>
    <ligand>
        <name>UDP-N-acetyl-alpha-D-glucosamine</name>
        <dbReference type="ChEBI" id="CHEBI:57705"/>
    </ligand>
</feature>
<keyword evidence="6 20" id="KW-0963">Cytoplasm</keyword>
<dbReference type="SUPFAM" id="SSF53448">
    <property type="entry name" value="Nucleotide-diphospho-sugar transferases"/>
    <property type="match status" value="1"/>
</dbReference>
<evidence type="ECO:0000256" key="18">
    <source>
        <dbReference type="ARBA" id="ARBA00048493"/>
    </source>
</evidence>
<feature type="region of interest" description="Linker" evidence="20">
    <location>
        <begin position="233"/>
        <end position="253"/>
    </location>
</feature>
<feature type="binding site" evidence="20">
    <location>
        <position position="410"/>
    </location>
    <ligand>
        <name>acetyl-CoA</name>
        <dbReference type="ChEBI" id="CHEBI:57288"/>
    </ligand>
</feature>
<comment type="pathway">
    <text evidence="3 20">Nucleotide-sugar biosynthesis; UDP-N-acetyl-alpha-D-glucosamine biosynthesis; UDP-N-acetyl-alpha-D-glucosamine from N-acetyl-alpha-D-glucosamine 1-phosphate: step 1/1.</text>
</comment>
<comment type="catalytic activity">
    <reaction evidence="17 20">
        <text>alpha-D-glucosamine 1-phosphate + acetyl-CoA = N-acetyl-alpha-D-glucosamine 1-phosphate + CoA + H(+)</text>
        <dbReference type="Rhea" id="RHEA:13725"/>
        <dbReference type="ChEBI" id="CHEBI:15378"/>
        <dbReference type="ChEBI" id="CHEBI:57287"/>
        <dbReference type="ChEBI" id="CHEBI:57288"/>
        <dbReference type="ChEBI" id="CHEBI:57776"/>
        <dbReference type="ChEBI" id="CHEBI:58516"/>
        <dbReference type="EC" id="2.3.1.157"/>
    </reaction>
</comment>
<organism evidence="23 24">
    <name type="scientific">Psittacicella gerlachiana</name>
    <dbReference type="NCBI Taxonomy" id="2028574"/>
    <lineage>
        <taxon>Bacteria</taxon>
        <taxon>Pseudomonadati</taxon>
        <taxon>Pseudomonadota</taxon>
        <taxon>Gammaproteobacteria</taxon>
        <taxon>Pasteurellales</taxon>
        <taxon>Psittacicellaceae</taxon>
        <taxon>Psittacicella</taxon>
    </lineage>
</organism>
<dbReference type="CDD" id="cd02540">
    <property type="entry name" value="GT2_GlmU_N_bac"/>
    <property type="match status" value="1"/>
</dbReference>
<dbReference type="GO" id="GO:0009252">
    <property type="term" value="P:peptidoglycan biosynthetic process"/>
    <property type="evidence" value="ECO:0007669"/>
    <property type="project" value="UniProtKB-UniRule"/>
</dbReference>
<comment type="similarity">
    <text evidence="4 20">In the C-terminal section; belongs to the transferase hexapeptide repeat family.</text>
</comment>
<dbReference type="InterPro" id="IPR001451">
    <property type="entry name" value="Hexapep"/>
</dbReference>
<comment type="subcellular location">
    <subcellularLocation>
        <location evidence="1 20">Cytoplasm</location>
    </subcellularLocation>
</comment>
<dbReference type="OrthoDB" id="9775031at2"/>
<feature type="active site" description="Proton acceptor" evidence="20">
    <location>
        <position position="368"/>
    </location>
</feature>
<feature type="binding site" evidence="20">
    <location>
        <position position="158"/>
    </location>
    <ligand>
        <name>UDP-N-acetyl-alpha-D-glucosamine</name>
        <dbReference type="ChEBI" id="CHEBI:57705"/>
    </ligand>
</feature>
<comment type="pathway">
    <text evidence="2 20">Nucleotide-sugar biosynthesis; UDP-N-acetyl-alpha-D-glucosamine biosynthesis; N-acetyl-alpha-D-glucosamine 1-phosphate from alpha-D-glucosamine 6-phosphate (route II): step 2/2.</text>
</comment>
<feature type="binding site" evidence="20">
    <location>
        <position position="230"/>
    </location>
    <ligand>
        <name>Mg(2+)</name>
        <dbReference type="ChEBI" id="CHEBI:18420"/>
    </ligand>
</feature>
<evidence type="ECO:0000313" key="23">
    <source>
        <dbReference type="EMBL" id="RIY33817.1"/>
    </source>
</evidence>
<gene>
    <name evidence="20 23" type="primary">glmU</name>
    <name evidence="23" type="ORF">CKF59_06160</name>
</gene>
<dbReference type="UniPathway" id="UPA00113">
    <property type="reaction ID" value="UER00532"/>
</dbReference>
<feature type="binding site" evidence="20">
    <location>
        <position position="107"/>
    </location>
    <ligand>
        <name>Mg(2+)</name>
        <dbReference type="ChEBI" id="CHEBI:18420"/>
    </ligand>
</feature>
<evidence type="ECO:0000256" key="14">
    <source>
        <dbReference type="ARBA" id="ARBA00023268"/>
    </source>
</evidence>
<dbReference type="InterPro" id="IPR050065">
    <property type="entry name" value="GlmU-like"/>
</dbReference>
<dbReference type="InterPro" id="IPR011004">
    <property type="entry name" value="Trimer_LpxA-like_sf"/>
</dbReference>
<comment type="caution">
    <text evidence="23">The sequence shown here is derived from an EMBL/GenBank/DDBJ whole genome shotgun (WGS) entry which is preliminary data.</text>
</comment>
<evidence type="ECO:0000256" key="7">
    <source>
        <dbReference type="ARBA" id="ARBA00022679"/>
    </source>
</evidence>
<comment type="caution">
    <text evidence="20">Lacks conserved residue(s) required for the propagation of feature annotation.</text>
</comment>
<dbReference type="GO" id="GO:0005737">
    <property type="term" value="C:cytoplasm"/>
    <property type="evidence" value="ECO:0007669"/>
    <property type="project" value="UniProtKB-SubCell"/>
</dbReference>
<feature type="binding site" evidence="20">
    <location>
        <position position="143"/>
    </location>
    <ligand>
        <name>UDP-N-acetyl-alpha-D-glucosamine</name>
        <dbReference type="ChEBI" id="CHEBI:57705"/>
    </ligand>
</feature>
<evidence type="ECO:0000259" key="21">
    <source>
        <dbReference type="Pfam" id="PF00483"/>
    </source>
</evidence>
<evidence type="ECO:0000256" key="8">
    <source>
        <dbReference type="ARBA" id="ARBA00022695"/>
    </source>
</evidence>
<feature type="binding site" evidence="20">
    <location>
        <position position="338"/>
    </location>
    <ligand>
        <name>UDP-N-acetyl-alpha-D-glucosamine</name>
        <dbReference type="ChEBI" id="CHEBI:57705"/>
    </ligand>
</feature>
<evidence type="ECO:0000256" key="3">
    <source>
        <dbReference type="ARBA" id="ARBA00005208"/>
    </source>
</evidence>
<evidence type="ECO:0000256" key="20">
    <source>
        <dbReference type="HAMAP-Rule" id="MF_01631"/>
    </source>
</evidence>
<dbReference type="GO" id="GO:0008360">
    <property type="term" value="P:regulation of cell shape"/>
    <property type="evidence" value="ECO:0007669"/>
    <property type="project" value="UniProtKB-KW"/>
</dbReference>
<comment type="similarity">
    <text evidence="5 20">In the N-terminal section; belongs to the N-acetylglucosamine-1-phosphate uridyltransferase family.</text>
</comment>
<sequence length="461" mass="50800">MTQDFKFYSIVLAAGAGTRMKSETPKIMHKVAGKSMIKHILDQIDKLNPERNYLVYGYKGDLLKEHLQDRKNIVWAYQDQQLGTAHAAKVAADLIEEDLPTVLMFSDNPLIQASTLEKLFAQYQSGSNIVLMTTILDNPFGYGRVVRDHNSNITSIVEEKDATAEQRLIKEVYPGILVISAKNLQNLLAKVDNNNAQNEYYLTDIIKLAYQQGQKITSVTTDPKEVSSANNKYQLAQLEDFYHQIKIKELTEQGLILHSVVSSSITLHGELEFGTDCDIDVNCQFFGKVVLGNNVRIGQGCIIKNATIGDNTVIEPYTIIEDSQVGNNCALGPFARLRPNSILADKTKVGNFVETKNTKIGKGSKANHLTYLGDSEIGVDVNIGAGVITCNYDGANKFKTIIGDNVFVGSDCQLVAPVKLADGVTIAAGTTVVKDVLESALVLNKKETITKVDWQRPQKKK</sequence>
<dbReference type="Pfam" id="PF25087">
    <property type="entry name" value="GMPPB_C"/>
    <property type="match status" value="1"/>
</dbReference>
<dbReference type="Gene3D" id="2.160.10.10">
    <property type="entry name" value="Hexapeptide repeat proteins"/>
    <property type="match status" value="1"/>
</dbReference>
<evidence type="ECO:0000259" key="22">
    <source>
        <dbReference type="Pfam" id="PF25087"/>
    </source>
</evidence>
<dbReference type="InterPro" id="IPR056729">
    <property type="entry name" value="GMPPB_C"/>
</dbReference>
<dbReference type="InterPro" id="IPR038009">
    <property type="entry name" value="GlmU_C_LbH"/>
</dbReference>
<evidence type="ECO:0000256" key="15">
    <source>
        <dbReference type="ARBA" id="ARBA00023315"/>
    </source>
</evidence>
<proteinExistence type="inferred from homology"/>
<dbReference type="PANTHER" id="PTHR43584">
    <property type="entry name" value="NUCLEOTIDYL TRANSFERASE"/>
    <property type="match status" value="1"/>
</dbReference>
<feature type="binding site" evidence="20">
    <location>
        <position position="371"/>
    </location>
    <ligand>
        <name>UDP-N-acetyl-alpha-D-glucosamine</name>
        <dbReference type="ChEBI" id="CHEBI:57705"/>
    </ligand>
</feature>
<keyword evidence="16 20" id="KW-0961">Cell wall biogenesis/degradation</keyword>
<keyword evidence="8 20" id="KW-0548">Nucleotidyltransferase</keyword>
<comment type="catalytic activity">
    <reaction evidence="18 20">
        <text>N-acetyl-alpha-D-glucosamine 1-phosphate + UTP + H(+) = UDP-N-acetyl-alpha-D-glucosamine + diphosphate</text>
        <dbReference type="Rhea" id="RHEA:13509"/>
        <dbReference type="ChEBI" id="CHEBI:15378"/>
        <dbReference type="ChEBI" id="CHEBI:33019"/>
        <dbReference type="ChEBI" id="CHEBI:46398"/>
        <dbReference type="ChEBI" id="CHEBI:57705"/>
        <dbReference type="ChEBI" id="CHEBI:57776"/>
        <dbReference type="EC" id="2.7.7.23"/>
    </reaction>
</comment>
<evidence type="ECO:0000256" key="4">
    <source>
        <dbReference type="ARBA" id="ARBA00007707"/>
    </source>
</evidence>
<dbReference type="GO" id="GO:0000287">
    <property type="term" value="F:magnesium ion binding"/>
    <property type="evidence" value="ECO:0007669"/>
    <property type="project" value="UniProtKB-UniRule"/>
</dbReference>
<dbReference type="EC" id="2.3.1.157" evidence="20"/>
<feature type="binding site" evidence="20">
    <location>
        <position position="428"/>
    </location>
    <ligand>
        <name>acetyl-CoA</name>
        <dbReference type="ChEBI" id="CHEBI:57288"/>
    </ligand>
</feature>
<feature type="region of interest" description="Pyrophosphorylase" evidence="20">
    <location>
        <begin position="1"/>
        <end position="232"/>
    </location>
</feature>
<feature type="binding site" evidence="20">
    <location>
        <position position="78"/>
    </location>
    <ligand>
        <name>UDP-N-acetyl-alpha-D-glucosamine</name>
        <dbReference type="ChEBI" id="CHEBI:57705"/>
    </ligand>
</feature>
<keyword evidence="9 20" id="KW-0479">Metal-binding</keyword>
<evidence type="ECO:0000313" key="24">
    <source>
        <dbReference type="Proteomes" id="UP000265964"/>
    </source>
</evidence>
<feature type="binding site" evidence="20">
    <location>
        <position position="382"/>
    </location>
    <ligand>
        <name>UDP-N-acetyl-alpha-D-glucosamine</name>
        <dbReference type="ChEBI" id="CHEBI:57705"/>
    </ligand>
</feature>
<feature type="region of interest" description="N-acetyltransferase" evidence="20">
    <location>
        <begin position="254"/>
        <end position="461"/>
    </location>
</feature>
<dbReference type="Proteomes" id="UP000265964">
    <property type="component" value="Unassembled WGS sequence"/>
</dbReference>
<feature type="binding site" evidence="20">
    <location>
        <begin position="12"/>
        <end position="15"/>
    </location>
    <ligand>
        <name>UDP-N-acetyl-alpha-D-glucosamine</name>
        <dbReference type="ChEBI" id="CHEBI:57705"/>
    </ligand>
</feature>
<dbReference type="PANTHER" id="PTHR43584:SF3">
    <property type="entry name" value="BIFUNCTIONAL PROTEIN GLMU"/>
    <property type="match status" value="1"/>
</dbReference>
<keyword evidence="24" id="KW-1185">Reference proteome</keyword>
<dbReference type="AlphaFoldDB" id="A0A3A1YCG7"/>
<evidence type="ECO:0000256" key="11">
    <source>
        <dbReference type="ARBA" id="ARBA00022842"/>
    </source>
</evidence>
<reference evidence="23 24" key="1">
    <citation type="submission" date="2017-08" db="EMBL/GenBank/DDBJ databases">
        <title>Reclassification of Bisgaard taxon 37 and 44.</title>
        <authorList>
            <person name="Christensen H."/>
        </authorList>
    </citation>
    <scope>NUCLEOTIDE SEQUENCE [LARGE SCALE GENOMIC DNA]</scope>
    <source>
        <strain evidence="23 24">EEAB3T1</strain>
    </source>
</reference>
<evidence type="ECO:0000256" key="16">
    <source>
        <dbReference type="ARBA" id="ARBA00023316"/>
    </source>
</evidence>
<dbReference type="CDD" id="cd03353">
    <property type="entry name" value="LbH_GlmU_C"/>
    <property type="match status" value="1"/>
</dbReference>
<name>A0A3A1YCG7_9GAMM</name>
<evidence type="ECO:0000256" key="9">
    <source>
        <dbReference type="ARBA" id="ARBA00022723"/>
    </source>
</evidence>
<comment type="function">
    <text evidence="19 20">Catalyzes the last two sequential reactions in the de novo biosynthetic pathway for UDP-N-acetylglucosamine (UDP-GlcNAc). The C-terminal domain catalyzes the transfer of acetyl group from acetyl coenzyme A to glucosamine-1-phosphate (GlcN-1-P) to produce N-acetylglucosamine-1-phosphate (GlcNAc-1-P), which is converted into UDP-GlcNAc by the transfer of uridine 5-monophosphate (from uridine 5-triphosphate), a reaction catalyzed by the N-terminal domain.</text>
</comment>
<dbReference type="Gene3D" id="3.90.550.10">
    <property type="entry name" value="Spore Coat Polysaccharide Biosynthesis Protein SpsA, Chain A"/>
    <property type="match status" value="1"/>
</dbReference>
<keyword evidence="10 20" id="KW-0677">Repeat</keyword>
<feature type="binding site" evidence="20">
    <location>
        <position position="26"/>
    </location>
    <ligand>
        <name>UDP-N-acetyl-alpha-D-glucosamine</name>
        <dbReference type="ChEBI" id="CHEBI:57705"/>
    </ligand>
</feature>
<evidence type="ECO:0000256" key="19">
    <source>
        <dbReference type="ARBA" id="ARBA00049628"/>
    </source>
</evidence>
<dbReference type="UniPathway" id="UPA00973"/>
<dbReference type="GO" id="GO:0003977">
    <property type="term" value="F:UDP-N-acetylglucosamine diphosphorylase activity"/>
    <property type="evidence" value="ECO:0007669"/>
    <property type="project" value="UniProtKB-UniRule"/>
</dbReference>
<dbReference type="GO" id="GO:0006048">
    <property type="term" value="P:UDP-N-acetylglucosamine biosynthetic process"/>
    <property type="evidence" value="ECO:0007669"/>
    <property type="project" value="UniProtKB-UniPathway"/>
</dbReference>
<dbReference type="GO" id="GO:0009245">
    <property type="term" value="P:lipid A biosynthetic process"/>
    <property type="evidence" value="ECO:0007669"/>
    <property type="project" value="UniProtKB-UniRule"/>
</dbReference>
<dbReference type="InterPro" id="IPR005882">
    <property type="entry name" value="Bifunctional_GlmU"/>
</dbReference>
<dbReference type="NCBIfam" id="TIGR01173">
    <property type="entry name" value="glmU"/>
    <property type="match status" value="1"/>
</dbReference>
<evidence type="ECO:0000256" key="5">
    <source>
        <dbReference type="ARBA" id="ARBA00007947"/>
    </source>
</evidence>
<comment type="cofactor">
    <cofactor evidence="20">
        <name>Mg(2+)</name>
        <dbReference type="ChEBI" id="CHEBI:18420"/>
    </cofactor>
    <text evidence="20">Binds 1 Mg(2+) ion per subunit.</text>
</comment>
<feature type="binding site" evidence="20">
    <location>
        <begin position="391"/>
        <end position="392"/>
    </location>
    <ligand>
        <name>acetyl-CoA</name>
        <dbReference type="ChEBI" id="CHEBI:57288"/>
    </ligand>
</feature>
<feature type="binding site" evidence="20">
    <location>
        <begin position="83"/>
        <end position="84"/>
    </location>
    <ligand>
        <name>UDP-N-acetyl-alpha-D-glucosamine</name>
        <dbReference type="ChEBI" id="CHEBI:57705"/>
    </ligand>
</feature>
<evidence type="ECO:0000256" key="13">
    <source>
        <dbReference type="ARBA" id="ARBA00022984"/>
    </source>
</evidence>
<feature type="binding site" evidence="20">
    <location>
        <position position="356"/>
    </location>
    <ligand>
        <name>UDP-N-acetyl-alpha-D-glucosamine</name>
        <dbReference type="ChEBI" id="CHEBI:57705"/>
    </ligand>
</feature>
<dbReference type="SUPFAM" id="SSF51161">
    <property type="entry name" value="Trimeric LpxA-like enzymes"/>
    <property type="match status" value="1"/>
</dbReference>
<dbReference type="EMBL" id="NRJF01000185">
    <property type="protein sequence ID" value="RIY33817.1"/>
    <property type="molecule type" value="Genomic_DNA"/>
</dbReference>